<gene>
    <name evidence="2" type="ORF">O6P33_03155</name>
</gene>
<protein>
    <submittedName>
        <fullName evidence="2">Twin-arginine translocation signal domain-containing protein</fullName>
    </submittedName>
</protein>
<dbReference type="InterPro" id="IPR019546">
    <property type="entry name" value="TAT_signal_bac_arc"/>
</dbReference>
<evidence type="ECO:0000313" key="3">
    <source>
        <dbReference type="Proteomes" id="UP001212189"/>
    </source>
</evidence>
<accession>A0AAF0AKU5</accession>
<organism evidence="2 3">
    <name type="scientific">Denitrificimonas caeni</name>
    <dbReference type="NCBI Taxonomy" id="521720"/>
    <lineage>
        <taxon>Bacteria</taxon>
        <taxon>Pseudomonadati</taxon>
        <taxon>Pseudomonadota</taxon>
        <taxon>Gammaproteobacteria</taxon>
        <taxon>Pseudomonadales</taxon>
        <taxon>Pseudomonadaceae</taxon>
        <taxon>Denitrificimonas</taxon>
    </lineage>
</organism>
<dbReference type="KEGG" id="dce:O6P33_03155"/>
<dbReference type="Proteomes" id="UP001212189">
    <property type="component" value="Chromosome"/>
</dbReference>
<reference evidence="2 3" key="1">
    <citation type="submission" date="2022-12" db="EMBL/GenBank/DDBJ databases">
        <title>Coexistence and Characterization of a Novel Tigecycline Resistance gene tet(X) variant and blaNDM-1 in a Pseudomonas caeni Isolate of Chicken Origin.</title>
        <authorList>
            <person name="Lu X."/>
            <person name="Zhang L."/>
            <person name="Li R."/>
            <person name="Wang Z."/>
        </authorList>
    </citation>
    <scope>NUCLEOTIDE SEQUENCE [LARGE SCALE GENOMIC DNA]</scope>
    <source>
        <strain evidence="2 3">CE14</strain>
    </source>
</reference>
<dbReference type="EMBL" id="CP114976">
    <property type="protein sequence ID" value="WBE25856.1"/>
    <property type="molecule type" value="Genomic_DNA"/>
</dbReference>
<dbReference type="AlphaFoldDB" id="A0AAF0AKU5"/>
<keyword evidence="3" id="KW-1185">Reference proteome</keyword>
<dbReference type="InterPro" id="IPR006311">
    <property type="entry name" value="TAT_signal"/>
</dbReference>
<dbReference type="RefSeq" id="WP_269818798.1">
    <property type="nucleotide sequence ID" value="NZ_CP114976.1"/>
</dbReference>
<evidence type="ECO:0000256" key="1">
    <source>
        <dbReference type="ARBA" id="ARBA00022729"/>
    </source>
</evidence>
<keyword evidence="1" id="KW-0732">Signal</keyword>
<name>A0AAF0AKU5_9GAMM</name>
<evidence type="ECO:0000313" key="2">
    <source>
        <dbReference type="EMBL" id="WBE25856.1"/>
    </source>
</evidence>
<dbReference type="NCBIfam" id="TIGR01409">
    <property type="entry name" value="TAT_signal_seq"/>
    <property type="match status" value="1"/>
</dbReference>
<sequence>MPNTLDSSEFSRRGFLKLSAASAATLTVLSLSANLSGCSSDSASNGFIVLRNDDLVFLSALLPVLYSGAVTAEQMQHNLANTLHAIDASLASFSPAMRKLTLQLFDVLSNPLTRGPLTGVWGAWPEASAKAIQQFLKRWENSRFDLLKMGHSALLQLTMLAHYGQASAWHHCGYPGPPALQ</sequence>
<dbReference type="PROSITE" id="PS51318">
    <property type="entry name" value="TAT"/>
    <property type="match status" value="1"/>
</dbReference>
<proteinExistence type="predicted"/>